<dbReference type="SUPFAM" id="SSF57850">
    <property type="entry name" value="RING/U-box"/>
    <property type="match status" value="1"/>
</dbReference>
<dbReference type="AlphaFoldDB" id="A0A2N1M924"/>
<proteinExistence type="predicted"/>
<dbReference type="InterPro" id="IPR013083">
    <property type="entry name" value="Znf_RING/FYVE/PHD"/>
</dbReference>
<comment type="caution">
    <text evidence="2">The sequence shown here is derived from an EMBL/GenBank/DDBJ whole genome shotgun (WGS) entry which is preliminary data.</text>
</comment>
<accession>A0A2N1M924</accession>
<dbReference type="VEuPathDB" id="FungiDB:RhiirFUN_002013"/>
<evidence type="ECO:0000313" key="3">
    <source>
        <dbReference type="Proteomes" id="UP000233469"/>
    </source>
</evidence>
<gene>
    <name evidence="2" type="ORF">RhiirC2_796807</name>
</gene>
<dbReference type="Gene3D" id="3.30.40.10">
    <property type="entry name" value="Zinc/RING finger domain, C3HC4 (zinc finger)"/>
    <property type="match status" value="1"/>
</dbReference>
<dbReference type="Proteomes" id="UP000233469">
    <property type="component" value="Unassembled WGS sequence"/>
</dbReference>
<reference evidence="2 3" key="2">
    <citation type="submission" date="2017-10" db="EMBL/GenBank/DDBJ databases">
        <title>Extensive intraspecific genome diversity in a model arbuscular mycorrhizal fungus.</title>
        <authorList>
            <person name="Chen E.C.H."/>
            <person name="Morin E."/>
            <person name="Baudet D."/>
            <person name="Noel J."/>
            <person name="Ndikumana S."/>
            <person name="Charron P."/>
            <person name="St-Onge C."/>
            <person name="Giorgi J."/>
            <person name="Grigoriev I.V."/>
            <person name="Roux C."/>
            <person name="Martin F.M."/>
            <person name="Corradi N."/>
        </authorList>
    </citation>
    <scope>NUCLEOTIDE SEQUENCE [LARGE SCALE GENOMIC DNA]</scope>
    <source>
        <strain evidence="2 3">C2</strain>
    </source>
</reference>
<dbReference type="CDD" id="cd16448">
    <property type="entry name" value="RING-H2"/>
    <property type="match status" value="1"/>
</dbReference>
<organism evidence="2 3">
    <name type="scientific">Rhizophagus irregularis</name>
    <dbReference type="NCBI Taxonomy" id="588596"/>
    <lineage>
        <taxon>Eukaryota</taxon>
        <taxon>Fungi</taxon>
        <taxon>Fungi incertae sedis</taxon>
        <taxon>Mucoromycota</taxon>
        <taxon>Glomeromycotina</taxon>
        <taxon>Glomeromycetes</taxon>
        <taxon>Glomerales</taxon>
        <taxon>Glomeraceae</taxon>
        <taxon>Rhizophagus</taxon>
    </lineage>
</organism>
<feature type="compositionally biased region" description="Acidic residues" evidence="1">
    <location>
        <begin position="178"/>
        <end position="192"/>
    </location>
</feature>
<evidence type="ECO:0000256" key="1">
    <source>
        <dbReference type="SAM" id="MobiDB-lite"/>
    </source>
</evidence>
<dbReference type="VEuPathDB" id="FungiDB:FUN_001972"/>
<feature type="region of interest" description="Disordered" evidence="1">
    <location>
        <begin position="143"/>
        <end position="205"/>
    </location>
</feature>
<protein>
    <recommendedName>
        <fullName evidence="4">RING-type domain-containing protein</fullName>
    </recommendedName>
</protein>
<sequence>MRKRKRNDDDDFDYLYDALDKESVKYQTLRNGAKKVLGVVVGLLKDRACAEDDPPSKKKARIEKYHHILRKSLEDATVRDMEVPELGPCSVCNNEILMLPIKAFTVLSCGHVYHRLFIEKKLLHTSTGVCPFPDCRQNVEKIDDDSPEVANRRDSQSSTSSVVGRMEKQLQINTSEVIPEEEEPDQEMDVDEETTKPNASSKKRANKLIRELSSDTTRLSEIKEKRGLHREALQEVEQRHTRTMKASKKLYDEVKDQLPKEVTKIAVRKKSDRTRKIYDLFFRISDDKIQKDGSNPTTKNIFSDIHFKIKR</sequence>
<dbReference type="EMBL" id="LLXL01003814">
    <property type="protein sequence ID" value="PKK58135.1"/>
    <property type="molecule type" value="Genomic_DNA"/>
</dbReference>
<dbReference type="VEuPathDB" id="FungiDB:RhiirA1_471123"/>
<evidence type="ECO:0000313" key="2">
    <source>
        <dbReference type="EMBL" id="PKK58135.1"/>
    </source>
</evidence>
<name>A0A2N1M924_9GLOM</name>
<reference evidence="2 3" key="1">
    <citation type="submission" date="2016-04" db="EMBL/GenBank/DDBJ databases">
        <title>Genome analyses suggest a sexual origin of heterokaryosis in a supposedly ancient asexual fungus.</title>
        <authorList>
            <person name="Ropars J."/>
            <person name="Sedzielewska K."/>
            <person name="Noel J."/>
            <person name="Charron P."/>
            <person name="Farinelli L."/>
            <person name="Marton T."/>
            <person name="Kruger M."/>
            <person name="Pelin A."/>
            <person name="Brachmann A."/>
            <person name="Corradi N."/>
        </authorList>
    </citation>
    <scope>NUCLEOTIDE SEQUENCE [LARGE SCALE GENOMIC DNA]</scope>
    <source>
        <strain evidence="2 3">C2</strain>
    </source>
</reference>
<evidence type="ECO:0008006" key="4">
    <source>
        <dbReference type="Google" id="ProtNLM"/>
    </source>
</evidence>